<dbReference type="InterPro" id="IPR003961">
    <property type="entry name" value="FN3_dom"/>
</dbReference>
<dbReference type="SUPFAM" id="SSF49265">
    <property type="entry name" value="Fibronectin type III"/>
    <property type="match status" value="1"/>
</dbReference>
<dbReference type="AlphaFoldDB" id="A0A3S5BBS3"/>
<sequence length="186" mass="19892">MDVDSDSVQLEWNRPRNDGGKRISNYIVEYQPVSGEEWKRATTGPVKGTAATAKAGPPGSPTADSVGKDYVNLSWTRPKNDGGARILGYLVEKRKRGTTNWEPVEPSSGTNAGETIPSIGADGGFSVPMTTSNSMHVGGLEEGSEYEFRATAVNAAGPGEKGQSSDPVKIQDKRSRLIFVCPTSFR</sequence>
<reference evidence="4" key="1">
    <citation type="submission" date="2018-11" db="EMBL/GenBank/DDBJ databases">
        <authorList>
            <consortium name="Pathogen Informatics"/>
        </authorList>
    </citation>
    <scope>NUCLEOTIDE SEQUENCE</scope>
</reference>
<dbReference type="InterPro" id="IPR036116">
    <property type="entry name" value="FN3_sf"/>
</dbReference>
<dbReference type="Pfam" id="PF00041">
    <property type="entry name" value="fn3"/>
    <property type="match status" value="1"/>
</dbReference>
<dbReference type="PROSITE" id="PS50853">
    <property type="entry name" value="FN3"/>
    <property type="match status" value="1"/>
</dbReference>
<dbReference type="PANTHER" id="PTHR13817:SF151">
    <property type="entry name" value="TITIN"/>
    <property type="match status" value="1"/>
</dbReference>
<dbReference type="InterPro" id="IPR013783">
    <property type="entry name" value="Ig-like_fold"/>
</dbReference>
<dbReference type="PRINTS" id="PR00014">
    <property type="entry name" value="FNTYPEIII"/>
</dbReference>
<evidence type="ECO:0000256" key="2">
    <source>
        <dbReference type="SAM" id="MobiDB-lite"/>
    </source>
</evidence>
<dbReference type="GO" id="GO:0045214">
    <property type="term" value="P:sarcomere organization"/>
    <property type="evidence" value="ECO:0007669"/>
    <property type="project" value="TreeGrafter"/>
</dbReference>
<name>A0A3S5BBS3_9PLAT</name>
<dbReference type="GO" id="GO:0031430">
    <property type="term" value="C:M band"/>
    <property type="evidence" value="ECO:0007669"/>
    <property type="project" value="TreeGrafter"/>
</dbReference>
<organism evidence="4 5">
    <name type="scientific">Protopolystoma xenopodis</name>
    <dbReference type="NCBI Taxonomy" id="117903"/>
    <lineage>
        <taxon>Eukaryota</taxon>
        <taxon>Metazoa</taxon>
        <taxon>Spiralia</taxon>
        <taxon>Lophotrochozoa</taxon>
        <taxon>Platyhelminthes</taxon>
        <taxon>Monogenea</taxon>
        <taxon>Polyopisthocotylea</taxon>
        <taxon>Polystomatidea</taxon>
        <taxon>Polystomatidae</taxon>
        <taxon>Protopolystoma</taxon>
    </lineage>
</organism>
<evidence type="ECO:0000313" key="5">
    <source>
        <dbReference type="Proteomes" id="UP000784294"/>
    </source>
</evidence>
<accession>A0A3S5BBS3</accession>
<dbReference type="Gene3D" id="2.60.40.10">
    <property type="entry name" value="Immunoglobulins"/>
    <property type="match status" value="2"/>
</dbReference>
<feature type="region of interest" description="Disordered" evidence="2">
    <location>
        <begin position="42"/>
        <end position="66"/>
    </location>
</feature>
<dbReference type="InterPro" id="IPR050964">
    <property type="entry name" value="Striated_Muscle_Regulatory"/>
</dbReference>
<dbReference type="PANTHER" id="PTHR13817">
    <property type="entry name" value="TITIN"/>
    <property type="match status" value="1"/>
</dbReference>
<proteinExistence type="predicted"/>
<dbReference type="Proteomes" id="UP000784294">
    <property type="component" value="Unassembled WGS sequence"/>
</dbReference>
<keyword evidence="5" id="KW-1185">Reference proteome</keyword>
<feature type="domain" description="Fibronectin type-III" evidence="3">
    <location>
        <begin position="57"/>
        <end position="173"/>
    </location>
</feature>
<dbReference type="OrthoDB" id="10061537at2759"/>
<feature type="compositionally biased region" description="Low complexity" evidence="2">
    <location>
        <begin position="42"/>
        <end position="63"/>
    </location>
</feature>
<comment type="caution">
    <text evidence="4">The sequence shown here is derived from an EMBL/GenBank/DDBJ whole genome shotgun (WGS) entry which is preliminary data.</text>
</comment>
<dbReference type="EMBL" id="CAAALY010038567">
    <property type="protein sequence ID" value="VEL18772.1"/>
    <property type="molecule type" value="Genomic_DNA"/>
</dbReference>
<evidence type="ECO:0000313" key="4">
    <source>
        <dbReference type="EMBL" id="VEL18772.1"/>
    </source>
</evidence>
<gene>
    <name evidence="4" type="ORF">PXEA_LOCUS12212</name>
</gene>
<protein>
    <recommendedName>
        <fullName evidence="3">Fibronectin type-III domain-containing protein</fullName>
    </recommendedName>
</protein>
<dbReference type="SMART" id="SM00060">
    <property type="entry name" value="FN3"/>
    <property type="match status" value="1"/>
</dbReference>
<evidence type="ECO:0000256" key="1">
    <source>
        <dbReference type="ARBA" id="ARBA00022737"/>
    </source>
</evidence>
<dbReference type="CDD" id="cd00063">
    <property type="entry name" value="FN3"/>
    <property type="match status" value="2"/>
</dbReference>
<feature type="compositionally biased region" description="Polar residues" evidence="2">
    <location>
        <begin position="1"/>
        <end position="10"/>
    </location>
</feature>
<feature type="region of interest" description="Disordered" evidence="2">
    <location>
        <begin position="1"/>
        <end position="21"/>
    </location>
</feature>
<keyword evidence="1" id="KW-0677">Repeat</keyword>
<evidence type="ECO:0000259" key="3">
    <source>
        <dbReference type="PROSITE" id="PS50853"/>
    </source>
</evidence>